<feature type="chain" id="PRO_5002437086" evidence="1">
    <location>
        <begin position="25"/>
        <end position="307"/>
    </location>
</feature>
<reference evidence="2 3" key="1">
    <citation type="submission" date="2015-02" db="EMBL/GenBank/DDBJ databases">
        <title>Single-cell genomics of uncultivated deep-branching MTB reveals a conserved set of magnetosome genes.</title>
        <authorList>
            <person name="Kolinko S."/>
            <person name="Richter M."/>
            <person name="Glockner F.O."/>
            <person name="Brachmann A."/>
            <person name="Schuler D."/>
        </authorList>
    </citation>
    <scope>NUCLEOTIDE SEQUENCE [LARGE SCALE GENOMIC DNA]</scope>
    <source>
        <strain evidence="2">SKK-01</strain>
    </source>
</reference>
<proteinExistence type="predicted"/>
<dbReference type="AlphaFoldDB" id="A0A0F0CP16"/>
<evidence type="ECO:0000256" key="1">
    <source>
        <dbReference type="SAM" id="SignalP"/>
    </source>
</evidence>
<name>A0A0F0CP16_9BACT</name>
<dbReference type="SUPFAM" id="SSF82171">
    <property type="entry name" value="DPP6 N-terminal domain-like"/>
    <property type="match status" value="1"/>
</dbReference>
<keyword evidence="3" id="KW-1185">Reference proteome</keyword>
<gene>
    <name evidence="2" type="ORF">OMAG_002930</name>
</gene>
<accession>A0A0F0CP16</accession>
<evidence type="ECO:0000313" key="2">
    <source>
        <dbReference type="EMBL" id="KJJ83256.1"/>
    </source>
</evidence>
<dbReference type="EMBL" id="JYNY01000634">
    <property type="protein sequence ID" value="KJJ83256.1"/>
    <property type="molecule type" value="Genomic_DNA"/>
</dbReference>
<feature type="signal peptide" evidence="1">
    <location>
        <begin position="1"/>
        <end position="24"/>
    </location>
</feature>
<dbReference type="InterPro" id="IPR011042">
    <property type="entry name" value="6-blade_b-propeller_TolB-like"/>
</dbReference>
<keyword evidence="1" id="KW-0732">Signal</keyword>
<dbReference type="Gene3D" id="2.120.10.30">
    <property type="entry name" value="TolB, C-terminal domain"/>
    <property type="match status" value="1"/>
</dbReference>
<sequence>MNKIKIFFCITNILLLTLVMTSCSDSKKIEGTIVFSSNRNGGFNSFILKNGKMKLLKSHSGVPVWSPDGERIACDKIGEKGDKQDGFYIFDKNGKDEKFIKTKYVTGMLVWRGNEIFHVMSGENSDDPTPNAIWRYDLKKEIDELVIKVNPDEWISYFALSNKGDKIMYEVSASKGFKYKGTFLYDRNTKETIKLEKLLNFSWYPNDDKYIFCTTHLEDEKYEIDKYWGHFTKYNLETGEKEYLGLVPGLNTSGFKISRDGKWLYYAGLKALYRAPLSDISKAERITEPVRTPYGELSQDRDPDWYM</sequence>
<protein>
    <submittedName>
        <fullName evidence="2">Secreted protein</fullName>
    </submittedName>
</protein>
<dbReference type="PROSITE" id="PS51257">
    <property type="entry name" value="PROKAR_LIPOPROTEIN"/>
    <property type="match status" value="1"/>
</dbReference>
<organism evidence="2 3">
    <name type="scientific">Candidatus Omnitrophus magneticus</name>
    <dbReference type="NCBI Taxonomy" id="1609969"/>
    <lineage>
        <taxon>Bacteria</taxon>
        <taxon>Pseudomonadati</taxon>
        <taxon>Candidatus Omnitrophota</taxon>
        <taxon>Candidatus Omnitrophus</taxon>
    </lineage>
</organism>
<comment type="caution">
    <text evidence="2">The sequence shown here is derived from an EMBL/GenBank/DDBJ whole genome shotgun (WGS) entry which is preliminary data.</text>
</comment>
<dbReference type="Proteomes" id="UP000033428">
    <property type="component" value="Unassembled WGS sequence"/>
</dbReference>
<evidence type="ECO:0000313" key="3">
    <source>
        <dbReference type="Proteomes" id="UP000033428"/>
    </source>
</evidence>